<evidence type="ECO:0000313" key="3">
    <source>
        <dbReference type="EMBL" id="TVS86778.1"/>
    </source>
</evidence>
<sequence>METHFSHGDAKIMGFGRVVGGKSASLRRCRVVAGRNLLRAGVATATVLTAGGLVFAASADAEPAAAGGAAPTVSPGRAVGQRRPVNSGTDGQCTWGALQKWFEAGGYYPALEGNAADWADSARAHGWTVVTDPQPRAIVVFQPWLPGVSPYGHAAWVNAVSERGDGTWVNITEMNNGSHGGAGQWWTRDARNVPGMSYILMP</sequence>
<dbReference type="Pfam" id="PF05257">
    <property type="entry name" value="CHAP"/>
    <property type="match status" value="1"/>
</dbReference>
<dbReference type="Gene3D" id="3.90.1720.10">
    <property type="entry name" value="endopeptidase domain like (from Nostoc punctiforme)"/>
    <property type="match status" value="1"/>
</dbReference>
<name>A0A557XLT0_9MYCO</name>
<dbReference type="Proteomes" id="UP000320513">
    <property type="component" value="Unassembled WGS sequence"/>
</dbReference>
<dbReference type="RefSeq" id="WP_144952732.1">
    <property type="nucleotide sequence ID" value="NZ_VMQU01000076.1"/>
</dbReference>
<comment type="caution">
    <text evidence="3">The sequence shown here is derived from an EMBL/GenBank/DDBJ whole genome shotgun (WGS) entry which is preliminary data.</text>
</comment>
<protein>
    <submittedName>
        <fullName evidence="3">CHAP domain-containing protein</fullName>
    </submittedName>
</protein>
<dbReference type="InterPro" id="IPR007921">
    <property type="entry name" value="CHAP_dom"/>
</dbReference>
<dbReference type="EMBL" id="VMQU01000076">
    <property type="protein sequence ID" value="TVS86778.1"/>
    <property type="molecule type" value="Genomic_DNA"/>
</dbReference>
<dbReference type="OrthoDB" id="5150337at2"/>
<reference evidence="3 4" key="1">
    <citation type="submission" date="2019-07" db="EMBL/GenBank/DDBJ databases">
        <title>New Mycobacterium species.</title>
        <authorList>
            <person name="Tortoli E."/>
            <person name="Ghielmetti G."/>
            <person name="Friedel U."/>
            <person name="Trovato A."/>
        </authorList>
    </citation>
    <scope>NUCLEOTIDE SEQUENCE [LARGE SCALE GENOMIC DNA]</scope>
    <source>
        <strain evidence="3 4">16-83</strain>
    </source>
</reference>
<dbReference type="AlphaFoldDB" id="A0A557XLT0"/>
<proteinExistence type="predicted"/>
<feature type="region of interest" description="Disordered" evidence="1">
    <location>
        <begin position="65"/>
        <end position="90"/>
    </location>
</feature>
<keyword evidence="4" id="KW-1185">Reference proteome</keyword>
<feature type="domain" description="Peptidase C51" evidence="2">
    <location>
        <begin position="68"/>
        <end position="200"/>
    </location>
</feature>
<dbReference type="SUPFAM" id="SSF54001">
    <property type="entry name" value="Cysteine proteinases"/>
    <property type="match status" value="1"/>
</dbReference>
<gene>
    <name evidence="3" type="ORF">FPZ47_17280</name>
</gene>
<evidence type="ECO:0000313" key="4">
    <source>
        <dbReference type="Proteomes" id="UP000320513"/>
    </source>
</evidence>
<organism evidence="3 4">
    <name type="scientific">Mycobacterium helveticum</name>
    <dbReference type="NCBI Taxonomy" id="2592811"/>
    <lineage>
        <taxon>Bacteria</taxon>
        <taxon>Bacillati</taxon>
        <taxon>Actinomycetota</taxon>
        <taxon>Actinomycetes</taxon>
        <taxon>Mycobacteriales</taxon>
        <taxon>Mycobacteriaceae</taxon>
        <taxon>Mycobacterium</taxon>
    </lineage>
</organism>
<accession>A0A557XLT0</accession>
<dbReference type="PROSITE" id="PS50911">
    <property type="entry name" value="CHAP"/>
    <property type="match status" value="1"/>
</dbReference>
<evidence type="ECO:0000259" key="2">
    <source>
        <dbReference type="PROSITE" id="PS50911"/>
    </source>
</evidence>
<evidence type="ECO:0000256" key="1">
    <source>
        <dbReference type="SAM" id="MobiDB-lite"/>
    </source>
</evidence>
<dbReference type="InterPro" id="IPR038765">
    <property type="entry name" value="Papain-like_cys_pep_sf"/>
</dbReference>